<name>A0A832ZY82_9EURY</name>
<evidence type="ECO:0008006" key="4">
    <source>
        <dbReference type="Google" id="ProtNLM"/>
    </source>
</evidence>
<proteinExistence type="predicted"/>
<reference evidence="2" key="1">
    <citation type="journal article" date="2020" name="ISME J.">
        <title>Gammaproteobacteria mediating utilization of methyl-, sulfur- and petroleum organic compounds in deep ocean hydrothermal plumes.</title>
        <authorList>
            <person name="Zhou Z."/>
            <person name="Liu Y."/>
            <person name="Pan J."/>
            <person name="Cron B.R."/>
            <person name="Toner B.M."/>
            <person name="Anantharaman K."/>
            <person name="Breier J.A."/>
            <person name="Dick G.J."/>
            <person name="Li M."/>
        </authorList>
    </citation>
    <scope>NUCLEOTIDE SEQUENCE</scope>
    <source>
        <strain evidence="2">SZUA-1534</strain>
    </source>
</reference>
<feature type="transmembrane region" description="Helical" evidence="1">
    <location>
        <begin position="12"/>
        <end position="32"/>
    </location>
</feature>
<keyword evidence="1" id="KW-0812">Transmembrane</keyword>
<accession>A0A832ZY82</accession>
<gene>
    <name evidence="2" type="ORF">EYH55_00235</name>
</gene>
<keyword evidence="1" id="KW-1133">Transmembrane helix</keyword>
<protein>
    <recommendedName>
        <fullName evidence="4">PrcB C-terminal domain-containing protein</fullName>
    </recommendedName>
</protein>
<organism evidence="2 3">
    <name type="scientific">Methanothermococcus okinawensis</name>
    <dbReference type="NCBI Taxonomy" id="155863"/>
    <lineage>
        <taxon>Archaea</taxon>
        <taxon>Methanobacteriati</taxon>
        <taxon>Methanobacteriota</taxon>
        <taxon>Methanomada group</taxon>
        <taxon>Methanococci</taxon>
        <taxon>Methanococcales</taxon>
        <taxon>Methanococcaceae</taxon>
        <taxon>Methanothermococcus</taxon>
    </lineage>
</organism>
<evidence type="ECO:0000256" key="1">
    <source>
        <dbReference type="SAM" id="Phobius"/>
    </source>
</evidence>
<evidence type="ECO:0000313" key="3">
    <source>
        <dbReference type="Proteomes" id="UP000623215"/>
    </source>
</evidence>
<evidence type="ECO:0000313" key="2">
    <source>
        <dbReference type="EMBL" id="HIQ31900.1"/>
    </source>
</evidence>
<keyword evidence="1" id="KW-0472">Membrane</keyword>
<comment type="caution">
    <text evidence="2">The sequence shown here is derived from an EMBL/GenBank/DDBJ whole genome shotgun (WGS) entry which is preliminary data.</text>
</comment>
<dbReference type="EMBL" id="DQVW01000003">
    <property type="protein sequence ID" value="HIQ31900.1"/>
    <property type="molecule type" value="Genomic_DNA"/>
</dbReference>
<dbReference type="AlphaFoldDB" id="A0A832ZY82"/>
<sequence>MGDKIAHVLRMGITIILLIIVNLSCCCIYYRGEEAPLETSSEINTGEKIERTIKTDGGIYPIREEIETPDTGEDKIYIRYPRILNYTILEYGIHSEREEPAHYVYLDRSRNRTILFIYGGKKLSNCHLSVEKVVEYSEGNVTLYLKETCKEDPVVTSPYVVVEIEGIVEHVKVVYID</sequence>
<dbReference type="Proteomes" id="UP000623215">
    <property type="component" value="Unassembled WGS sequence"/>
</dbReference>